<dbReference type="AlphaFoldDB" id="A0AAD5VS62"/>
<accession>A0AAD5VS62</accession>
<name>A0AAD5VS62_9AGAR</name>
<dbReference type="EMBL" id="JANIEX010000521">
    <property type="protein sequence ID" value="KAJ3566002.1"/>
    <property type="molecule type" value="Genomic_DNA"/>
</dbReference>
<comment type="caution">
    <text evidence="1">The sequence shown here is derived from an EMBL/GenBank/DDBJ whole genome shotgun (WGS) entry which is preliminary data.</text>
</comment>
<sequence>MLPCHYPAILIGNSGYTSASPLETSRLNALPPISSKFKCLVFIVCADHPCRWIDSSNAILGKALSFATLTVPVSTTTPVVDEALSYFRAGRIPPHDTTNSTFARHFNFVITCTALPPSSLALTTTPITKAKRNLGLSADSLLRTNGPSINKQIKADIREGFTSVVDTTTLLTRSLARAVNYAVTAKTKTYSLLRVDGVIGGTWLSLLCRLLRIIHTYHILSQAGMIQVFLLPIPPSYPQQFMDDEINTILNPAPTVYTRKAASRTQARKIKLLVVSRMFWCDGCPGSVMQSSSSDD</sequence>
<evidence type="ECO:0000313" key="2">
    <source>
        <dbReference type="Proteomes" id="UP001213000"/>
    </source>
</evidence>
<evidence type="ECO:0000313" key="1">
    <source>
        <dbReference type="EMBL" id="KAJ3566002.1"/>
    </source>
</evidence>
<reference evidence="1" key="1">
    <citation type="submission" date="2022-07" db="EMBL/GenBank/DDBJ databases">
        <title>Genome Sequence of Leucocoprinus birnbaumii.</title>
        <authorList>
            <person name="Buettner E."/>
        </authorList>
    </citation>
    <scope>NUCLEOTIDE SEQUENCE</scope>
    <source>
        <strain evidence="1">VT141</strain>
    </source>
</reference>
<proteinExistence type="predicted"/>
<keyword evidence="2" id="KW-1185">Reference proteome</keyword>
<gene>
    <name evidence="1" type="ORF">NP233_g7277</name>
</gene>
<organism evidence="1 2">
    <name type="scientific">Leucocoprinus birnbaumii</name>
    <dbReference type="NCBI Taxonomy" id="56174"/>
    <lineage>
        <taxon>Eukaryota</taxon>
        <taxon>Fungi</taxon>
        <taxon>Dikarya</taxon>
        <taxon>Basidiomycota</taxon>
        <taxon>Agaricomycotina</taxon>
        <taxon>Agaricomycetes</taxon>
        <taxon>Agaricomycetidae</taxon>
        <taxon>Agaricales</taxon>
        <taxon>Agaricineae</taxon>
        <taxon>Agaricaceae</taxon>
        <taxon>Leucocoprinus</taxon>
    </lineage>
</organism>
<protein>
    <submittedName>
        <fullName evidence="1">Uncharacterized protein</fullName>
    </submittedName>
</protein>
<dbReference type="Proteomes" id="UP001213000">
    <property type="component" value="Unassembled WGS sequence"/>
</dbReference>